<evidence type="ECO:0000313" key="4">
    <source>
        <dbReference type="Proteomes" id="UP000199289"/>
    </source>
</evidence>
<reference evidence="3" key="2">
    <citation type="submission" date="2016-10" db="EMBL/GenBank/DDBJ databases">
        <authorList>
            <person name="de Groot N.N."/>
        </authorList>
    </citation>
    <scope>NUCLEOTIDE SEQUENCE [LARGE SCALE GENOMIC DNA]</scope>
    <source>
        <strain evidence="3">CGMCC 1.12397</strain>
    </source>
</reference>
<reference evidence="4" key="1">
    <citation type="submission" date="2016-10" db="EMBL/GenBank/DDBJ databases">
        <authorList>
            <person name="Varghese N."/>
            <person name="Submissions S."/>
        </authorList>
    </citation>
    <scope>NUCLEOTIDE SEQUENCE [LARGE SCALE GENOMIC DNA]</scope>
    <source>
        <strain evidence="4">CGMCC 1.12397</strain>
    </source>
</reference>
<dbReference type="RefSeq" id="WP_092539252.1">
    <property type="nucleotide sequence ID" value="NZ_FNKQ01000006.1"/>
</dbReference>
<dbReference type="EMBL" id="FNKQ01000006">
    <property type="protein sequence ID" value="SDR14532.1"/>
    <property type="molecule type" value="Genomic_DNA"/>
</dbReference>
<accession>A0A1H1GMU1</accession>
<evidence type="ECO:0000313" key="5">
    <source>
        <dbReference type="Proteomes" id="UP000255421"/>
    </source>
</evidence>
<feature type="compositionally biased region" description="Acidic residues" evidence="1">
    <location>
        <begin position="68"/>
        <end position="80"/>
    </location>
</feature>
<dbReference type="OrthoDB" id="265487at2157"/>
<dbReference type="AlphaFoldDB" id="A0A1H1GMU1"/>
<dbReference type="Proteomes" id="UP000255421">
    <property type="component" value="Unassembled WGS sequence"/>
</dbReference>
<gene>
    <name evidence="2" type="ORF">DWB78_17905</name>
    <name evidence="3" type="ORF">SAMN05216278_3777</name>
</gene>
<sequence>MSDDAPVEGDEYSHTDGTTEIVYLTEDGRVLTLREYPSTNAFEDAVETAAYRGINEAVAALPGREEFLDTELPGDADEDDGPARNDAPEE</sequence>
<evidence type="ECO:0000313" key="3">
    <source>
        <dbReference type="EMBL" id="SDR14532.1"/>
    </source>
</evidence>
<organism evidence="3 4">
    <name type="scientific">Halopelagius longus</name>
    <dbReference type="NCBI Taxonomy" id="1236180"/>
    <lineage>
        <taxon>Archaea</taxon>
        <taxon>Methanobacteriati</taxon>
        <taxon>Methanobacteriota</taxon>
        <taxon>Stenosarchaea group</taxon>
        <taxon>Halobacteria</taxon>
        <taxon>Halobacteriales</taxon>
        <taxon>Haloferacaceae</taxon>
    </lineage>
</organism>
<dbReference type="Proteomes" id="UP000199289">
    <property type="component" value="Unassembled WGS sequence"/>
</dbReference>
<feature type="region of interest" description="Disordered" evidence="1">
    <location>
        <begin position="64"/>
        <end position="90"/>
    </location>
</feature>
<feature type="compositionally biased region" description="Basic and acidic residues" evidence="1">
    <location>
        <begin position="81"/>
        <end position="90"/>
    </location>
</feature>
<evidence type="ECO:0000313" key="2">
    <source>
        <dbReference type="EMBL" id="RDI69647.1"/>
    </source>
</evidence>
<dbReference type="EMBL" id="QQST01000004">
    <property type="protein sequence ID" value="RDI69647.1"/>
    <property type="molecule type" value="Genomic_DNA"/>
</dbReference>
<name>A0A1H1GMU1_9EURY</name>
<evidence type="ECO:0000256" key="1">
    <source>
        <dbReference type="SAM" id="MobiDB-lite"/>
    </source>
</evidence>
<reference evidence="2 5" key="3">
    <citation type="submission" date="2018-07" db="EMBL/GenBank/DDBJ databases">
        <title>Genome sequence of extremly halophilic archaeon Halopelagius longus strain BC12-B1.</title>
        <authorList>
            <person name="Zhang X."/>
        </authorList>
    </citation>
    <scope>NUCLEOTIDE SEQUENCE [LARGE SCALE GENOMIC DNA]</scope>
    <source>
        <strain evidence="2 5">BC12-B1</strain>
    </source>
</reference>
<keyword evidence="5" id="KW-1185">Reference proteome</keyword>
<protein>
    <submittedName>
        <fullName evidence="3">Uncharacterized protein</fullName>
    </submittedName>
</protein>
<proteinExistence type="predicted"/>